<dbReference type="RefSeq" id="WP_258543142.1">
    <property type="nucleotide sequence ID" value="NZ_OU015584.1"/>
</dbReference>
<keyword evidence="2" id="KW-1003">Cell membrane</keyword>
<dbReference type="PIRSF" id="PIRSF035875">
    <property type="entry name" value="RNase_BN"/>
    <property type="match status" value="1"/>
</dbReference>
<feature type="transmembrane region" description="Helical" evidence="6">
    <location>
        <begin position="204"/>
        <end position="226"/>
    </location>
</feature>
<dbReference type="AlphaFoldDB" id="A0A916NTJ5"/>
<dbReference type="KEGG" id="ptan:CRYO30217_02946"/>
<keyword evidence="3 6" id="KW-0812">Transmembrane</keyword>
<sequence length="316" mass="36074">MIEKIKSWINAFLKSRMVKTVVKWSKRLRLPGFYGMSLYGVLNFLITTFTQSNYGMRSSAIAFKFFLAIFPGLLFFLSLIPFVPIENFQQNLMLDIENITPPNIYAVIEKTVNDLVVNKHHWVLGLGGVLTIFYASNGINHMLMVFNTSHQINLRRNPIKQRLISLAIFAAFSLFVIIMLAAITYGEVFVQSVAYKNLGGFMQFAFQLGKWLIMLLSMILAVGTLYNLGNPDFSSSKWFSPGSSLASVLIILVSIIISYFFTNFGKYNELYGSIGTLMMVLIWLNAVCYVLLIGFELHTLKDRQRKKLEEEKQMEI</sequence>
<evidence type="ECO:0000256" key="6">
    <source>
        <dbReference type="SAM" id="Phobius"/>
    </source>
</evidence>
<evidence type="ECO:0000256" key="3">
    <source>
        <dbReference type="ARBA" id="ARBA00022692"/>
    </source>
</evidence>
<feature type="transmembrane region" description="Helical" evidence="6">
    <location>
        <begin position="238"/>
        <end position="261"/>
    </location>
</feature>
<gene>
    <name evidence="7" type="ORF">CRYO30217_02946</name>
</gene>
<evidence type="ECO:0000313" key="8">
    <source>
        <dbReference type="Proteomes" id="UP000683507"/>
    </source>
</evidence>
<evidence type="ECO:0000256" key="2">
    <source>
        <dbReference type="ARBA" id="ARBA00022475"/>
    </source>
</evidence>
<accession>A0A916NTJ5</accession>
<comment type="subcellular location">
    <subcellularLocation>
        <location evidence="1">Cell membrane</location>
        <topology evidence="1">Multi-pass membrane protein</topology>
    </subcellularLocation>
</comment>
<feature type="transmembrane region" description="Helical" evidence="6">
    <location>
        <begin position="32"/>
        <end position="49"/>
    </location>
</feature>
<dbReference type="GO" id="GO:0005886">
    <property type="term" value="C:plasma membrane"/>
    <property type="evidence" value="ECO:0007669"/>
    <property type="project" value="UniProtKB-SubCell"/>
</dbReference>
<evidence type="ECO:0000256" key="1">
    <source>
        <dbReference type="ARBA" id="ARBA00004651"/>
    </source>
</evidence>
<feature type="transmembrane region" description="Helical" evidence="6">
    <location>
        <begin position="61"/>
        <end position="83"/>
    </location>
</feature>
<dbReference type="PANTHER" id="PTHR30213">
    <property type="entry name" value="INNER MEMBRANE PROTEIN YHJD"/>
    <property type="match status" value="1"/>
</dbReference>
<feature type="transmembrane region" description="Helical" evidence="6">
    <location>
        <begin position="163"/>
        <end position="184"/>
    </location>
</feature>
<dbReference type="Proteomes" id="UP000683507">
    <property type="component" value="Chromosome"/>
</dbReference>
<protein>
    <recommendedName>
        <fullName evidence="9">YihY/virulence factor BrkB family protein</fullName>
    </recommendedName>
</protein>
<name>A0A916NTJ5_9FLAO</name>
<feature type="transmembrane region" description="Helical" evidence="6">
    <location>
        <begin position="273"/>
        <end position="297"/>
    </location>
</feature>
<dbReference type="NCBIfam" id="TIGR00765">
    <property type="entry name" value="yihY_not_rbn"/>
    <property type="match status" value="1"/>
</dbReference>
<dbReference type="EMBL" id="OU015584">
    <property type="protein sequence ID" value="CAG5085954.1"/>
    <property type="molecule type" value="Genomic_DNA"/>
</dbReference>
<evidence type="ECO:0000256" key="5">
    <source>
        <dbReference type="ARBA" id="ARBA00023136"/>
    </source>
</evidence>
<dbReference type="Pfam" id="PF03631">
    <property type="entry name" value="Virul_fac_BrkB"/>
    <property type="match status" value="1"/>
</dbReference>
<evidence type="ECO:0008006" key="9">
    <source>
        <dbReference type="Google" id="ProtNLM"/>
    </source>
</evidence>
<feature type="transmembrane region" description="Helical" evidence="6">
    <location>
        <begin position="122"/>
        <end position="143"/>
    </location>
</feature>
<keyword evidence="4 6" id="KW-1133">Transmembrane helix</keyword>
<proteinExistence type="predicted"/>
<evidence type="ECO:0000256" key="4">
    <source>
        <dbReference type="ARBA" id="ARBA00022989"/>
    </source>
</evidence>
<keyword evidence="5 6" id="KW-0472">Membrane</keyword>
<dbReference type="InterPro" id="IPR017039">
    <property type="entry name" value="Virul_fac_BrkB"/>
</dbReference>
<reference evidence="7" key="1">
    <citation type="submission" date="2021-04" db="EMBL/GenBank/DDBJ databases">
        <authorList>
            <person name="Rodrigo-Torres L."/>
            <person name="Arahal R. D."/>
            <person name="Lucena T."/>
        </authorList>
    </citation>
    <scope>NUCLEOTIDE SEQUENCE</scope>
    <source>
        <strain evidence="7">AS29M-1</strain>
    </source>
</reference>
<evidence type="ECO:0000313" key="7">
    <source>
        <dbReference type="EMBL" id="CAG5085954.1"/>
    </source>
</evidence>
<keyword evidence="8" id="KW-1185">Reference proteome</keyword>
<dbReference type="PANTHER" id="PTHR30213:SF0">
    <property type="entry name" value="UPF0761 MEMBRANE PROTEIN YIHY"/>
    <property type="match status" value="1"/>
</dbReference>
<organism evidence="7 8">
    <name type="scientific">Parvicella tangerina</name>
    <dbReference type="NCBI Taxonomy" id="2829795"/>
    <lineage>
        <taxon>Bacteria</taxon>
        <taxon>Pseudomonadati</taxon>
        <taxon>Bacteroidota</taxon>
        <taxon>Flavobacteriia</taxon>
        <taxon>Flavobacteriales</taxon>
        <taxon>Parvicellaceae</taxon>
        <taxon>Parvicella</taxon>
    </lineage>
</organism>